<evidence type="ECO:0000256" key="2">
    <source>
        <dbReference type="ARBA" id="ARBA00022475"/>
    </source>
</evidence>
<dbReference type="SMART" id="SM00331">
    <property type="entry name" value="PP2C_SIG"/>
    <property type="match status" value="1"/>
</dbReference>
<dbReference type="eggNOG" id="COG4191">
    <property type="taxonomic scope" value="Bacteria"/>
</dbReference>
<reference evidence="9 10" key="1">
    <citation type="journal article" date="2009" name="Stand. Genomic Sci.">
        <title>Complete genome sequence of Desulfotomaculum acetoxidans type strain (5575).</title>
        <authorList>
            <person name="Spring S."/>
            <person name="Lapidus A."/>
            <person name="Schroder M."/>
            <person name="Gleim D."/>
            <person name="Sims D."/>
            <person name="Meincke L."/>
            <person name="Glavina Del Rio T."/>
            <person name="Tice H."/>
            <person name="Copeland A."/>
            <person name="Cheng J.F."/>
            <person name="Lucas S."/>
            <person name="Chen F."/>
            <person name="Nolan M."/>
            <person name="Bruce D."/>
            <person name="Goodwin L."/>
            <person name="Pitluck S."/>
            <person name="Ivanova N."/>
            <person name="Mavromatis K."/>
            <person name="Mikhailova N."/>
            <person name="Pati A."/>
            <person name="Chen A."/>
            <person name="Palaniappan K."/>
            <person name="Land M."/>
            <person name="Hauser L."/>
            <person name="Chang Y.J."/>
            <person name="Jeffries C.D."/>
            <person name="Chain P."/>
            <person name="Saunders E."/>
            <person name="Brettin T."/>
            <person name="Detter J.C."/>
            <person name="Goker M."/>
            <person name="Bristow J."/>
            <person name="Eisen J.A."/>
            <person name="Markowitz V."/>
            <person name="Hugenholtz P."/>
            <person name="Kyrpides N.C."/>
            <person name="Klenk H.P."/>
            <person name="Han C."/>
        </authorList>
    </citation>
    <scope>NUCLEOTIDE SEQUENCE [LARGE SCALE GENOMIC DNA]</scope>
    <source>
        <strain evidence="10">ATCC 49208 / DSM 771 / VKM B-1644</strain>
    </source>
</reference>
<dbReference type="InterPro" id="IPR052016">
    <property type="entry name" value="Bact_Sigma-Reg"/>
</dbReference>
<sequence>MFAKLNKWHKAAASYGSIYNLGTMKVIVMACLCIALAVFIMGGLSYFITERAVLNKLKSKDLLFIIKSIDAKIDARIAMAEELSLILAEDPLLIEWVEGKEKDDRLGQLALRQIANITRNHNYDNSFIVSTITGHYWTEKGKLIDTMSKYDADDSWFFETIASKTPVSISIDYNKERDDTFVFVNALMGDCNRPIAVTGVGFNLKDIAREFAGYKFGEKSRLWLIDREGQIHLAEDLEDRGKNISDVIPEAVSNKVLQTSNQSIAFGVLEYKDARGELTDLVYRTMQSTDWRLILQIPRIESTGFLKSIEINTLLASVFCLILVVFIFYLIVDKIANPLKRAVILSHELERQVQERTGELQEKNAKIMDSIDYAKRIQETIIPDDQEMAEAFSSYFVLWQPRDLVGGDFYWFKKKGNDYVLAIVDCTGHGVPGALMTMAVSSILNHIVDEICFDDPAVIFKELNARVKSTLHKKANHVTDDGADIGICHIKDGKLLTFAGARIALYIMRAGGLEIVQGDKQSIGYQKSKDDFNFKKVCVAVEKGDKFYMTTDGYIDQNGGPKDYPFGKKRFAALINEYAHLSLTGQKQIFIQALADYRQEELQRDDITVIGFQI</sequence>
<dbReference type="EMBL" id="CP001720">
    <property type="protein sequence ID" value="ACV64933.1"/>
    <property type="molecule type" value="Genomic_DNA"/>
</dbReference>
<dbReference type="OrthoDB" id="9763484at2"/>
<evidence type="ECO:0000256" key="6">
    <source>
        <dbReference type="ARBA" id="ARBA00023136"/>
    </source>
</evidence>
<dbReference type="CDD" id="cd18774">
    <property type="entry name" value="PDC2_HK_sensor"/>
    <property type="match status" value="1"/>
</dbReference>
<comment type="subcellular location">
    <subcellularLocation>
        <location evidence="1">Cell membrane</location>
        <topology evidence="1">Multi-pass membrane protein</topology>
    </subcellularLocation>
</comment>
<keyword evidence="6 7" id="KW-0472">Membrane</keyword>
<dbReference type="PANTHER" id="PTHR43156">
    <property type="entry name" value="STAGE II SPORULATION PROTEIN E-RELATED"/>
    <property type="match status" value="1"/>
</dbReference>
<dbReference type="RefSeq" id="WP_015759603.1">
    <property type="nucleotide sequence ID" value="NC_013216.1"/>
</dbReference>
<protein>
    <submittedName>
        <fullName evidence="9">Protein serine/threonine phosphatase</fullName>
    </submittedName>
</protein>
<feature type="transmembrane region" description="Helical" evidence="7">
    <location>
        <begin position="314"/>
        <end position="332"/>
    </location>
</feature>
<evidence type="ECO:0000256" key="4">
    <source>
        <dbReference type="ARBA" id="ARBA00022801"/>
    </source>
</evidence>
<evidence type="ECO:0000313" key="10">
    <source>
        <dbReference type="Proteomes" id="UP000002217"/>
    </source>
</evidence>
<dbReference type="InterPro" id="IPR001932">
    <property type="entry name" value="PPM-type_phosphatase-like_dom"/>
</dbReference>
<dbReference type="Gene3D" id="3.30.450.20">
    <property type="entry name" value="PAS domain"/>
    <property type="match status" value="1"/>
</dbReference>
<dbReference type="HOGENOM" id="CLU_026432_0_0_9"/>
<proteinExistence type="predicted"/>
<dbReference type="PANTHER" id="PTHR43156:SF9">
    <property type="entry name" value="HAMP DOMAIN-CONTAINING PROTEIN"/>
    <property type="match status" value="1"/>
</dbReference>
<name>C8VZI8_DESAS</name>
<evidence type="ECO:0000256" key="3">
    <source>
        <dbReference type="ARBA" id="ARBA00022692"/>
    </source>
</evidence>
<dbReference type="KEGG" id="dae:Dtox_4266"/>
<dbReference type="Proteomes" id="UP000002217">
    <property type="component" value="Chromosome"/>
</dbReference>
<dbReference type="GO" id="GO:0005886">
    <property type="term" value="C:plasma membrane"/>
    <property type="evidence" value="ECO:0007669"/>
    <property type="project" value="UniProtKB-SubCell"/>
</dbReference>
<dbReference type="Pfam" id="PF02743">
    <property type="entry name" value="dCache_1"/>
    <property type="match status" value="1"/>
</dbReference>
<dbReference type="AlphaFoldDB" id="C8VZI8"/>
<keyword evidence="3 7" id="KW-0812">Transmembrane</keyword>
<dbReference type="GO" id="GO:0016791">
    <property type="term" value="F:phosphatase activity"/>
    <property type="evidence" value="ECO:0007669"/>
    <property type="project" value="TreeGrafter"/>
</dbReference>
<keyword evidence="4" id="KW-0378">Hydrolase</keyword>
<dbReference type="InterPro" id="IPR036457">
    <property type="entry name" value="PPM-type-like_dom_sf"/>
</dbReference>
<keyword evidence="2" id="KW-1003">Cell membrane</keyword>
<evidence type="ECO:0000256" key="7">
    <source>
        <dbReference type="SAM" id="Phobius"/>
    </source>
</evidence>
<dbReference type="InterPro" id="IPR033479">
    <property type="entry name" value="dCache_1"/>
</dbReference>
<dbReference type="Pfam" id="PF07228">
    <property type="entry name" value="SpoIIE"/>
    <property type="match status" value="1"/>
</dbReference>
<evidence type="ECO:0000256" key="1">
    <source>
        <dbReference type="ARBA" id="ARBA00004651"/>
    </source>
</evidence>
<dbReference type="Gene3D" id="3.60.40.10">
    <property type="entry name" value="PPM-type phosphatase domain"/>
    <property type="match status" value="1"/>
</dbReference>
<evidence type="ECO:0000313" key="9">
    <source>
        <dbReference type="EMBL" id="ACV64933.1"/>
    </source>
</evidence>
<feature type="transmembrane region" description="Helical" evidence="7">
    <location>
        <begin position="26"/>
        <end position="48"/>
    </location>
</feature>
<keyword evidence="10" id="KW-1185">Reference proteome</keyword>
<evidence type="ECO:0000256" key="5">
    <source>
        <dbReference type="ARBA" id="ARBA00022989"/>
    </source>
</evidence>
<feature type="domain" description="PPM-type phosphatase" evidence="8">
    <location>
        <begin position="390"/>
        <end position="614"/>
    </location>
</feature>
<organism evidence="9 10">
    <name type="scientific">Desulfofarcimen acetoxidans (strain ATCC 49208 / DSM 771 / KCTC 5769 / VKM B-1644 / 5575)</name>
    <name type="common">Desulfotomaculum acetoxidans</name>
    <dbReference type="NCBI Taxonomy" id="485916"/>
    <lineage>
        <taxon>Bacteria</taxon>
        <taxon>Bacillati</taxon>
        <taxon>Bacillota</taxon>
        <taxon>Clostridia</taxon>
        <taxon>Eubacteriales</taxon>
        <taxon>Peptococcaceae</taxon>
        <taxon>Desulfofarcimen</taxon>
    </lineage>
</organism>
<gene>
    <name evidence="9" type="ordered locus">Dtox_4266</name>
</gene>
<evidence type="ECO:0000259" key="8">
    <source>
        <dbReference type="SMART" id="SM00331"/>
    </source>
</evidence>
<dbReference type="STRING" id="485916.Dtox_4266"/>
<dbReference type="eggNOG" id="COG2208">
    <property type="taxonomic scope" value="Bacteria"/>
</dbReference>
<accession>C8VZI8</accession>
<keyword evidence="5 7" id="KW-1133">Transmembrane helix</keyword>